<reference evidence="2" key="1">
    <citation type="journal article" date="2022" name="bioRxiv">
        <title>Sequencing and chromosome-scale assembly of the giantPleurodeles waltlgenome.</title>
        <authorList>
            <person name="Brown T."/>
            <person name="Elewa A."/>
            <person name="Iarovenko S."/>
            <person name="Subramanian E."/>
            <person name="Araus A.J."/>
            <person name="Petzold A."/>
            <person name="Susuki M."/>
            <person name="Suzuki K.-i.T."/>
            <person name="Hayashi T."/>
            <person name="Toyoda A."/>
            <person name="Oliveira C."/>
            <person name="Osipova E."/>
            <person name="Leigh N.D."/>
            <person name="Simon A."/>
            <person name="Yun M.H."/>
        </authorList>
    </citation>
    <scope>NUCLEOTIDE SEQUENCE</scope>
    <source>
        <strain evidence="2">20211129_DDA</strain>
        <tissue evidence="2">Liver</tissue>
    </source>
</reference>
<protein>
    <submittedName>
        <fullName evidence="2">Uncharacterized protein</fullName>
    </submittedName>
</protein>
<accession>A0AAV7LZ47</accession>
<dbReference type="AlphaFoldDB" id="A0AAV7LZ47"/>
<comment type="caution">
    <text evidence="2">The sequence shown here is derived from an EMBL/GenBank/DDBJ whole genome shotgun (WGS) entry which is preliminary data.</text>
</comment>
<dbReference type="EMBL" id="JANPWB010000014">
    <property type="protein sequence ID" value="KAJ1096218.1"/>
    <property type="molecule type" value="Genomic_DNA"/>
</dbReference>
<proteinExistence type="predicted"/>
<gene>
    <name evidence="2" type="ORF">NDU88_001361</name>
</gene>
<evidence type="ECO:0000313" key="2">
    <source>
        <dbReference type="EMBL" id="KAJ1096218.1"/>
    </source>
</evidence>
<evidence type="ECO:0000313" key="3">
    <source>
        <dbReference type="Proteomes" id="UP001066276"/>
    </source>
</evidence>
<organism evidence="2 3">
    <name type="scientific">Pleurodeles waltl</name>
    <name type="common">Iberian ribbed newt</name>
    <dbReference type="NCBI Taxonomy" id="8319"/>
    <lineage>
        <taxon>Eukaryota</taxon>
        <taxon>Metazoa</taxon>
        <taxon>Chordata</taxon>
        <taxon>Craniata</taxon>
        <taxon>Vertebrata</taxon>
        <taxon>Euteleostomi</taxon>
        <taxon>Amphibia</taxon>
        <taxon>Batrachia</taxon>
        <taxon>Caudata</taxon>
        <taxon>Salamandroidea</taxon>
        <taxon>Salamandridae</taxon>
        <taxon>Pleurodelinae</taxon>
        <taxon>Pleurodeles</taxon>
    </lineage>
</organism>
<keyword evidence="3" id="KW-1185">Reference proteome</keyword>
<feature type="region of interest" description="Disordered" evidence="1">
    <location>
        <begin position="54"/>
        <end position="75"/>
    </location>
</feature>
<name>A0AAV7LZ47_PLEWA</name>
<dbReference type="Proteomes" id="UP001066276">
    <property type="component" value="Chromosome 10"/>
</dbReference>
<evidence type="ECO:0000256" key="1">
    <source>
        <dbReference type="SAM" id="MobiDB-lite"/>
    </source>
</evidence>
<sequence length="75" mass="8015">MAACEPSSVRRRATGRGWRRPGRIGALLCSAGARLRDRSRWGADVRRKAEALSPDIPCGEQSTDLRPAAAARAAA</sequence>